<accession>A0A8J6BSS4</accession>
<organism evidence="3 4">
    <name type="scientific">Zizania palustris</name>
    <name type="common">Northern wild rice</name>
    <dbReference type="NCBI Taxonomy" id="103762"/>
    <lineage>
        <taxon>Eukaryota</taxon>
        <taxon>Viridiplantae</taxon>
        <taxon>Streptophyta</taxon>
        <taxon>Embryophyta</taxon>
        <taxon>Tracheophyta</taxon>
        <taxon>Spermatophyta</taxon>
        <taxon>Magnoliopsida</taxon>
        <taxon>Liliopsida</taxon>
        <taxon>Poales</taxon>
        <taxon>Poaceae</taxon>
        <taxon>BOP clade</taxon>
        <taxon>Oryzoideae</taxon>
        <taxon>Oryzeae</taxon>
        <taxon>Zizaniinae</taxon>
        <taxon>Zizania</taxon>
    </lineage>
</organism>
<dbReference type="OrthoDB" id="696591at2759"/>
<proteinExistence type="predicted"/>
<evidence type="ECO:0000259" key="2">
    <source>
        <dbReference type="Pfam" id="PF03732"/>
    </source>
</evidence>
<reference evidence="3" key="2">
    <citation type="submission" date="2021-02" db="EMBL/GenBank/DDBJ databases">
        <authorList>
            <person name="Kimball J.A."/>
            <person name="Haas M.W."/>
            <person name="Macchietto M."/>
            <person name="Kono T."/>
            <person name="Duquette J."/>
            <person name="Shao M."/>
        </authorList>
    </citation>
    <scope>NUCLEOTIDE SEQUENCE</scope>
    <source>
        <tissue evidence="3">Fresh leaf tissue</tissue>
    </source>
</reference>
<dbReference type="Proteomes" id="UP000729402">
    <property type="component" value="Unassembled WGS sequence"/>
</dbReference>
<keyword evidence="4" id="KW-1185">Reference proteome</keyword>
<sequence length="388" mass="43110">MSGSIKDPAAMIADEKLDFLMAAVTQIMGHLSTINGRLDSHDWRLAQVEKTLEKDDSLSQGDAAGQKADGEVITQQGRSAPGGCDDAHIAAGRSTGRGGNFYGRQDQGVRSDQGWAHGGRDRGWVGDGFHGRGRQDDGNFHRPKFKFPSFDGESDPLTWVSKSNTYFQGMKTMEEEKVWIEPLHLEGVAVEWYYALERDHGILSWARFVDFVHMRFGPPLRHNGLAELKDLYRTGTVEEYQCQFSSLLCHCDDLSPVQQVNLFTVGLGEPLRTDVELHAPSHLQTSMSLARAYERKETATPGINNRGTGQPTSITTKKDGVADTVVKITTNQPRFKCLTEEELAEKRANGECYYCPEKYSINHKCAAKGIFLLEMDDNGEDGDTMVTL</sequence>
<evidence type="ECO:0000256" key="1">
    <source>
        <dbReference type="SAM" id="MobiDB-lite"/>
    </source>
</evidence>
<dbReference type="InterPro" id="IPR005162">
    <property type="entry name" value="Retrotrans_gag_dom"/>
</dbReference>
<reference evidence="3" key="1">
    <citation type="journal article" date="2021" name="bioRxiv">
        <title>Whole Genome Assembly and Annotation of Northern Wild Rice, Zizania palustris L., Supports a Whole Genome Duplication in the Zizania Genus.</title>
        <authorList>
            <person name="Haas M."/>
            <person name="Kono T."/>
            <person name="Macchietto M."/>
            <person name="Millas R."/>
            <person name="McGilp L."/>
            <person name="Shao M."/>
            <person name="Duquette J."/>
            <person name="Hirsch C.N."/>
            <person name="Kimball J."/>
        </authorList>
    </citation>
    <scope>NUCLEOTIDE SEQUENCE</scope>
    <source>
        <tissue evidence="3">Fresh leaf tissue</tissue>
    </source>
</reference>
<dbReference type="Pfam" id="PF03732">
    <property type="entry name" value="Retrotrans_gag"/>
    <property type="match status" value="1"/>
</dbReference>
<evidence type="ECO:0000313" key="4">
    <source>
        <dbReference type="Proteomes" id="UP000729402"/>
    </source>
</evidence>
<dbReference type="EMBL" id="JAAALK010000080">
    <property type="protein sequence ID" value="KAG8095157.1"/>
    <property type="molecule type" value="Genomic_DNA"/>
</dbReference>
<dbReference type="AlphaFoldDB" id="A0A8J6BSS4"/>
<comment type="caution">
    <text evidence="3">The sequence shown here is derived from an EMBL/GenBank/DDBJ whole genome shotgun (WGS) entry which is preliminary data.</text>
</comment>
<feature type="region of interest" description="Disordered" evidence="1">
    <location>
        <begin position="52"/>
        <end position="118"/>
    </location>
</feature>
<name>A0A8J6BSS4_ZIZPA</name>
<gene>
    <name evidence="3" type="ORF">GUJ93_ZPchr0012g20401</name>
</gene>
<protein>
    <recommendedName>
        <fullName evidence="2">Retrotransposon gag domain-containing protein</fullName>
    </recommendedName>
</protein>
<feature type="domain" description="Retrotransposon gag" evidence="2">
    <location>
        <begin position="182"/>
        <end position="267"/>
    </location>
</feature>
<evidence type="ECO:0000313" key="3">
    <source>
        <dbReference type="EMBL" id="KAG8095157.1"/>
    </source>
</evidence>